<organism evidence="1">
    <name type="scientific">Prunus dulcis</name>
    <name type="common">Almond</name>
    <name type="synonym">Amygdalus dulcis</name>
    <dbReference type="NCBI Taxonomy" id="3755"/>
    <lineage>
        <taxon>Eukaryota</taxon>
        <taxon>Viridiplantae</taxon>
        <taxon>Streptophyta</taxon>
        <taxon>Embryophyta</taxon>
        <taxon>Tracheophyta</taxon>
        <taxon>Spermatophyta</taxon>
        <taxon>Magnoliopsida</taxon>
        <taxon>eudicotyledons</taxon>
        <taxon>Gunneridae</taxon>
        <taxon>Pentapetalae</taxon>
        <taxon>rosids</taxon>
        <taxon>fabids</taxon>
        <taxon>Rosales</taxon>
        <taxon>Rosaceae</taxon>
        <taxon>Amygdaloideae</taxon>
        <taxon>Amygdaleae</taxon>
        <taxon>Prunus</taxon>
    </lineage>
</organism>
<gene>
    <name evidence="1" type="ORF">Prudu_009675</name>
</gene>
<dbReference type="AlphaFoldDB" id="A0A4Y1R7J4"/>
<accession>A0A4Y1R7J4</accession>
<feature type="non-terminal residue" evidence="1">
    <location>
        <position position="1"/>
    </location>
</feature>
<sequence length="111" mass="12897">ISNMLYMQRSKTHPHSQRPIRLLLDLIDTEREREGAGIDSEVTRKRLWLSHFSQALDRLIVMYFNQNFTLLSVCILPGFAPPGYNYLNQSPSIRALISWEICVFISEAIDE</sequence>
<protein>
    <submittedName>
        <fullName evidence="1">Ubiquitin-like protein 5</fullName>
    </submittedName>
</protein>
<dbReference type="EMBL" id="AP019299">
    <property type="protein sequence ID" value="BBG99847.1"/>
    <property type="molecule type" value="Genomic_DNA"/>
</dbReference>
<name>A0A4Y1R7J4_PRUDU</name>
<proteinExistence type="predicted"/>
<reference evidence="1" key="1">
    <citation type="journal article" date="2019" name="Science">
        <title>Mutation of a bHLH transcription factor allowed almond domestication.</title>
        <authorList>
            <person name="Sanchez-Perez R."/>
            <person name="Pavan S."/>
            <person name="Mazzeo R."/>
            <person name="Moldovan C."/>
            <person name="Aiese Cigliano R."/>
            <person name="Del Cueto J."/>
            <person name="Ricciardi F."/>
            <person name="Lotti C."/>
            <person name="Ricciardi L."/>
            <person name="Dicenta F."/>
            <person name="Lopez-Marques R.L."/>
            <person name="Lindberg Moller B."/>
        </authorList>
    </citation>
    <scope>NUCLEOTIDE SEQUENCE</scope>
</reference>
<evidence type="ECO:0000313" key="1">
    <source>
        <dbReference type="EMBL" id="BBG99847.1"/>
    </source>
</evidence>